<dbReference type="Gene3D" id="3.30.300.20">
    <property type="match status" value="1"/>
</dbReference>
<dbReference type="InterPro" id="IPR003718">
    <property type="entry name" value="OsmC/Ohr_fam"/>
</dbReference>
<dbReference type="AlphaFoldDB" id="A0A843S7G8"/>
<comment type="caution">
    <text evidence="1">The sequence shown here is derived from an EMBL/GenBank/DDBJ whole genome shotgun (WGS) entry which is preliminary data.</text>
</comment>
<dbReference type="RefSeq" id="WP_152801890.1">
    <property type="nucleotide sequence ID" value="NZ_WHUF01000001.1"/>
</dbReference>
<evidence type="ECO:0000313" key="2">
    <source>
        <dbReference type="Proteomes" id="UP000444318"/>
    </source>
</evidence>
<name>A0A843S7G8_9BURK</name>
<organism evidence="1 2">
    <name type="scientific">Rugamonas rivuli</name>
    <dbReference type="NCBI Taxonomy" id="2743358"/>
    <lineage>
        <taxon>Bacteria</taxon>
        <taxon>Pseudomonadati</taxon>
        <taxon>Pseudomonadota</taxon>
        <taxon>Betaproteobacteria</taxon>
        <taxon>Burkholderiales</taxon>
        <taxon>Oxalobacteraceae</taxon>
        <taxon>Telluria group</taxon>
        <taxon>Rugamonas</taxon>
    </lineage>
</organism>
<dbReference type="SUPFAM" id="SSF82784">
    <property type="entry name" value="OsmC-like"/>
    <property type="match status" value="1"/>
</dbReference>
<dbReference type="InterPro" id="IPR036102">
    <property type="entry name" value="OsmC/Ohrsf"/>
</dbReference>
<reference evidence="1 2" key="1">
    <citation type="submission" date="2019-10" db="EMBL/GenBank/DDBJ databases">
        <title>Two novel species isolated from a subtropical stream in China.</title>
        <authorList>
            <person name="Lu H."/>
        </authorList>
    </citation>
    <scope>NUCLEOTIDE SEQUENCE [LARGE SCALE GENOMIC DNA]</scope>
    <source>
        <strain evidence="1 2">FT103W</strain>
    </source>
</reference>
<proteinExistence type="predicted"/>
<gene>
    <name evidence="1" type="ORF">GEV01_04095</name>
</gene>
<dbReference type="PANTHER" id="PTHR39624">
    <property type="entry name" value="PROTEIN INVOLVED IN RIMO-MEDIATED BETA-METHYLTHIOLATION OF RIBOSOMAL PROTEIN S12 YCAO"/>
    <property type="match status" value="1"/>
</dbReference>
<dbReference type="Proteomes" id="UP000444318">
    <property type="component" value="Unassembled WGS sequence"/>
</dbReference>
<dbReference type="EMBL" id="WHUF01000001">
    <property type="protein sequence ID" value="MQA18692.1"/>
    <property type="molecule type" value="Genomic_DNA"/>
</dbReference>
<dbReference type="Pfam" id="PF02566">
    <property type="entry name" value="OsmC"/>
    <property type="match status" value="1"/>
</dbReference>
<dbReference type="InterPro" id="IPR015946">
    <property type="entry name" value="KH_dom-like_a/b"/>
</dbReference>
<keyword evidence="2" id="KW-1185">Reference proteome</keyword>
<evidence type="ECO:0000313" key="1">
    <source>
        <dbReference type="EMBL" id="MQA18692.1"/>
    </source>
</evidence>
<dbReference type="PANTHER" id="PTHR39624:SF2">
    <property type="entry name" value="OSMC-LIKE PROTEIN"/>
    <property type="match status" value="1"/>
</dbReference>
<protein>
    <submittedName>
        <fullName evidence="1">OsmC family peroxiredoxin</fullName>
    </submittedName>
</protein>
<sequence length="129" mass="13659">MARGTAHIGKDSYQTKIEVGGHALVGDEPERNGGHDAGPAPYDFVLAGLGSCTAITLRMYADRKQWPLDAVDVGLHLSPGDDGLMQIKRTLSFTGALDAEQKNRLAEIAEKTPVTLTLKAGMAIATSII</sequence>
<accession>A0A843S7G8</accession>